<dbReference type="InterPro" id="IPR029063">
    <property type="entry name" value="SAM-dependent_MTases_sf"/>
</dbReference>
<dbReference type="Pfam" id="PF05050">
    <property type="entry name" value="Methyltransf_21"/>
    <property type="match status" value="1"/>
</dbReference>
<dbReference type="Gene3D" id="3.40.50.720">
    <property type="entry name" value="NAD(P)-binding Rossmann-like Domain"/>
    <property type="match status" value="1"/>
</dbReference>
<reference evidence="2" key="1">
    <citation type="submission" date="2022-12" db="EMBL/GenBank/DDBJ databases">
        <title>Reference genome sequencing for broad-spectrum identification of bacterial and archaeal isolates by mass spectrometry.</title>
        <authorList>
            <person name="Sekiguchi Y."/>
            <person name="Tourlousse D.M."/>
        </authorList>
    </citation>
    <scope>NUCLEOTIDE SEQUENCE</scope>
    <source>
        <strain evidence="2">TSL-P1</strain>
    </source>
</reference>
<feature type="domain" description="Methyltransferase FkbM" evidence="1">
    <location>
        <begin position="210"/>
        <end position="362"/>
    </location>
</feature>
<comment type="caution">
    <text evidence="2">The sequence shown here is derived from an EMBL/GenBank/DDBJ whole genome shotgun (WGS) entry which is preliminary data.</text>
</comment>
<dbReference type="AlphaFoldDB" id="A0A9W6GD93"/>
<organism evidence="2 3">
    <name type="scientific">Thermodesulfovibrio yellowstonii</name>
    <dbReference type="NCBI Taxonomy" id="28262"/>
    <lineage>
        <taxon>Bacteria</taxon>
        <taxon>Pseudomonadati</taxon>
        <taxon>Nitrospirota</taxon>
        <taxon>Thermodesulfovibrionia</taxon>
        <taxon>Thermodesulfovibrionales</taxon>
        <taxon>Thermodesulfovibrionaceae</taxon>
        <taxon>Thermodesulfovibrio</taxon>
    </lineage>
</organism>
<protein>
    <recommendedName>
        <fullName evidence="1">Methyltransferase FkbM domain-containing protein</fullName>
    </recommendedName>
</protein>
<gene>
    <name evidence="2" type="ORF">TISLANDTSLP1_07860</name>
</gene>
<dbReference type="Proteomes" id="UP001144297">
    <property type="component" value="Unassembled WGS sequence"/>
</dbReference>
<dbReference type="InterPro" id="IPR006342">
    <property type="entry name" value="FkbM_mtfrase"/>
</dbReference>
<evidence type="ECO:0000313" key="2">
    <source>
        <dbReference type="EMBL" id="GLI53093.1"/>
    </source>
</evidence>
<evidence type="ECO:0000313" key="3">
    <source>
        <dbReference type="Proteomes" id="UP001144297"/>
    </source>
</evidence>
<evidence type="ECO:0000259" key="1">
    <source>
        <dbReference type="Pfam" id="PF05050"/>
    </source>
</evidence>
<accession>A0A9W6GD93</accession>
<sequence>MTNKFDELLELFKMHDFPTIDSSSIGRLKDKKIILYGAGQGMQTFYNFVLNRYRIKARVVIDKKFKEKTYYRGIRAYPPSEFKISKKDMENSIVVITVTRPEYEREILEYLEDLGIQKNQIIFAKDFYEFNLPYLPEELQNEGFNFYLKNKDKILHSFELFSDNLSQEIFVNFLKTHMLKKAFPIPCTSSNEQYFPRDIKLKKGYWKIIHCGAFIGDTIRDLKKNVGKIKSLVCFEPDLRNFNLLRDYLECEKENIAEEIIILPCAVYSREKRLSFKSAGPESTLVERGKSIVQCVALDHVLINFEPTYITMDVEGTELEALKGSEGIIRKYKPDLAICVYHYPNHIWEIPLYIEQLNLGYKFYLRNHRGFTVETVLYATT</sequence>
<dbReference type="NCBIfam" id="TIGR01444">
    <property type="entry name" value="fkbM_fam"/>
    <property type="match status" value="1"/>
</dbReference>
<dbReference type="Gene3D" id="3.40.50.150">
    <property type="entry name" value="Vaccinia Virus protein VP39"/>
    <property type="match status" value="1"/>
</dbReference>
<keyword evidence="3" id="KW-1185">Reference proteome</keyword>
<name>A0A9W6GD93_9BACT</name>
<proteinExistence type="predicted"/>
<dbReference type="EMBL" id="BSDX01000001">
    <property type="protein sequence ID" value="GLI53093.1"/>
    <property type="molecule type" value="Genomic_DNA"/>
</dbReference>
<dbReference type="SUPFAM" id="SSF53335">
    <property type="entry name" value="S-adenosyl-L-methionine-dependent methyltransferases"/>
    <property type="match status" value="1"/>
</dbReference>